<dbReference type="Pfam" id="PF22020">
    <property type="entry name" value="RlmL_1st"/>
    <property type="match status" value="1"/>
</dbReference>
<feature type="domain" description="RlmL ferredoxin-like" evidence="5">
    <location>
        <begin position="40"/>
        <end position="95"/>
    </location>
</feature>
<feature type="region of interest" description="Disordered" evidence="3">
    <location>
        <begin position="1"/>
        <end position="35"/>
    </location>
</feature>
<organism evidence="6 7">
    <name type="scientific">Sagittula stellata (strain ATCC 700073 / DSM 11524 / E-37)</name>
    <dbReference type="NCBI Taxonomy" id="388399"/>
    <lineage>
        <taxon>Bacteria</taxon>
        <taxon>Pseudomonadati</taxon>
        <taxon>Pseudomonadota</taxon>
        <taxon>Alphaproteobacteria</taxon>
        <taxon>Rhodobacterales</taxon>
        <taxon>Roseobacteraceae</taxon>
        <taxon>Sagittula</taxon>
    </lineage>
</organism>
<dbReference type="Gene3D" id="3.30.2130.30">
    <property type="match status" value="1"/>
</dbReference>
<dbReference type="RefSeq" id="WP_005860517.1">
    <property type="nucleotide sequence ID" value="NZ_AAYA01000009.1"/>
</dbReference>
<evidence type="ECO:0000313" key="7">
    <source>
        <dbReference type="Proteomes" id="UP000005713"/>
    </source>
</evidence>
<dbReference type="CDD" id="cd11715">
    <property type="entry name" value="THUMP_AdoMetMT"/>
    <property type="match status" value="1"/>
</dbReference>
<feature type="compositionally biased region" description="Polar residues" evidence="3">
    <location>
        <begin position="1"/>
        <end position="11"/>
    </location>
</feature>
<dbReference type="InterPro" id="IPR029063">
    <property type="entry name" value="SAM-dependent_MTases_sf"/>
</dbReference>
<protein>
    <submittedName>
        <fullName evidence="6">Putative RNA methylase</fullName>
    </submittedName>
</protein>
<reference evidence="6 7" key="1">
    <citation type="submission" date="2006-06" db="EMBL/GenBank/DDBJ databases">
        <authorList>
            <person name="Moran M.A."/>
            <person name="Ferriera S."/>
            <person name="Johnson J."/>
            <person name="Kravitz S."/>
            <person name="Beeson K."/>
            <person name="Sutton G."/>
            <person name="Rogers Y.-H."/>
            <person name="Friedman R."/>
            <person name="Frazier M."/>
            <person name="Venter J.C."/>
        </authorList>
    </citation>
    <scope>NUCLEOTIDE SEQUENCE [LARGE SCALE GENOMIC DNA]</scope>
    <source>
        <strain evidence="6 7">E-37</strain>
    </source>
</reference>
<dbReference type="Pfam" id="PF01170">
    <property type="entry name" value="UPF0020"/>
    <property type="match status" value="1"/>
</dbReference>
<evidence type="ECO:0000259" key="4">
    <source>
        <dbReference type="Pfam" id="PF01170"/>
    </source>
</evidence>
<keyword evidence="7" id="KW-1185">Reference proteome</keyword>
<comment type="caution">
    <text evidence="6">The sequence shown here is derived from an EMBL/GenBank/DDBJ whole genome shotgun (WGS) entry which is preliminary data.</text>
</comment>
<dbReference type="InterPro" id="IPR054170">
    <property type="entry name" value="RlmL_1st"/>
</dbReference>
<feature type="domain" description="Ribosomal RNA large subunit methyltransferase K/L-like methyltransferase" evidence="4">
    <location>
        <begin position="191"/>
        <end position="377"/>
    </location>
</feature>
<dbReference type="EMBL" id="AAYA01000009">
    <property type="protein sequence ID" value="EBA07478.1"/>
    <property type="molecule type" value="Genomic_DNA"/>
</dbReference>
<name>A3K5T9_SAGS3</name>
<dbReference type="SUPFAM" id="SSF53335">
    <property type="entry name" value="S-adenosyl-L-methionine-dependent methyltransferases"/>
    <property type="match status" value="1"/>
</dbReference>
<evidence type="ECO:0000313" key="6">
    <source>
        <dbReference type="EMBL" id="EBA07478.1"/>
    </source>
</evidence>
<dbReference type="AlphaFoldDB" id="A3K5T9"/>
<dbReference type="PANTHER" id="PTHR47313">
    <property type="entry name" value="RIBOSOMAL RNA LARGE SUBUNIT METHYLTRANSFERASE K/L"/>
    <property type="match status" value="1"/>
</dbReference>
<keyword evidence="2" id="KW-0808">Transferase</keyword>
<dbReference type="eggNOG" id="COG0116">
    <property type="taxonomic scope" value="Bacteria"/>
</dbReference>
<keyword evidence="1 6" id="KW-0489">Methyltransferase</keyword>
<dbReference type="InterPro" id="IPR053943">
    <property type="entry name" value="RlmKL-like_Mtase_CS"/>
</dbReference>
<accession>A3K5T9</accession>
<sequence>MTIGARQQAQGSMDDMSLARNPVDRRPGTGKSGGMDTPFEIFLSAPPGLEAVLAEEAAEAGLATPKAVAGGVLTSGGWPDVWRANLCLRGASRVLVRIAEFRAFHLAQLDKRAKKVDWTAYLPKGADVRVDVTCRASKIYHDRAARSRVAGAMEAAGLKVTAEGAFRVMVRIEDDLVTVSLDTSGELLHRRGYKEAVGKAPMRETLAACFLRAAGYRGTETVVDPMCGSGTFVIEAAEIASGLAPGRARRFAFEAFPPFDAKAYDAIRREAGLEARPTDCRFFGADRDDGAIRGSTANAERAGVSGVCTFTRAPVSALERPDGPPGLVMVNPPYGARIGDRKLLFGLYGSLGAVLKERFGGWRLGMVTSDGGLAKATGLDLDAGPQVAFGGLKVRLYQAAL</sequence>
<dbReference type="InterPro" id="IPR000241">
    <property type="entry name" value="RlmKL-like_Mtase"/>
</dbReference>
<evidence type="ECO:0000256" key="3">
    <source>
        <dbReference type="SAM" id="MobiDB-lite"/>
    </source>
</evidence>
<dbReference type="PROSITE" id="PS01261">
    <property type="entry name" value="UPF0020"/>
    <property type="match status" value="1"/>
</dbReference>
<evidence type="ECO:0000256" key="1">
    <source>
        <dbReference type="ARBA" id="ARBA00022603"/>
    </source>
</evidence>
<dbReference type="PANTHER" id="PTHR47313:SF1">
    <property type="entry name" value="RIBOSOMAL RNA LARGE SUBUNIT METHYLTRANSFERASE K_L"/>
    <property type="match status" value="1"/>
</dbReference>
<proteinExistence type="predicted"/>
<dbReference type="Gene3D" id="3.40.50.150">
    <property type="entry name" value="Vaccinia Virus protein VP39"/>
    <property type="match status" value="1"/>
</dbReference>
<dbReference type="GO" id="GO:0070043">
    <property type="term" value="F:rRNA (guanine-N7-)-methyltransferase activity"/>
    <property type="evidence" value="ECO:0007669"/>
    <property type="project" value="TreeGrafter"/>
</dbReference>
<dbReference type="Proteomes" id="UP000005713">
    <property type="component" value="Unassembled WGS sequence"/>
</dbReference>
<evidence type="ECO:0000256" key="2">
    <source>
        <dbReference type="ARBA" id="ARBA00022679"/>
    </source>
</evidence>
<gene>
    <name evidence="6" type="ORF">SSE37_21805</name>
</gene>
<dbReference type="GO" id="GO:0008990">
    <property type="term" value="F:rRNA (guanine-N2-)-methyltransferase activity"/>
    <property type="evidence" value="ECO:0007669"/>
    <property type="project" value="TreeGrafter"/>
</dbReference>
<evidence type="ECO:0000259" key="5">
    <source>
        <dbReference type="Pfam" id="PF22020"/>
    </source>
</evidence>